<organism evidence="4">
    <name type="scientific">Entamoeba dispar (strain ATCC PRA-260 / SAW760)</name>
    <dbReference type="NCBI Taxonomy" id="370354"/>
    <lineage>
        <taxon>Eukaryota</taxon>
        <taxon>Amoebozoa</taxon>
        <taxon>Evosea</taxon>
        <taxon>Archamoebae</taxon>
        <taxon>Mastigamoebida</taxon>
        <taxon>Entamoebidae</taxon>
        <taxon>Entamoeba</taxon>
    </lineage>
</organism>
<feature type="domain" description="Cyclin-like" evidence="2">
    <location>
        <begin position="64"/>
        <end position="150"/>
    </location>
</feature>
<dbReference type="Pfam" id="PF00134">
    <property type="entry name" value="Cyclin_N"/>
    <property type="match status" value="1"/>
</dbReference>
<sequence>MEESREDDNVVFSSPLILDNIGLLENGDGTFTYRELLLNLCIKEEKYYGLIPFNNCWPAKLFVQKIFTACNRLELSPVTIHTAVTILKRLCVVNSSYVQKQNPEIICFICISLASKIYEKRRRWIKEIYYDTSLVCSKREFSIKEMEVLKMLNYYIDPPVPIQYVNLFLEVYFNKNQKLSKIATDVCHLLYNSPEMLIANHSSLICGIVVLCVSQSILDGGASGIMLSWAKTFVSTLDEICELSNQVLKCIFKGELLSEFEFHP</sequence>
<evidence type="ECO:0000259" key="2">
    <source>
        <dbReference type="SMART" id="SM00385"/>
    </source>
</evidence>
<dbReference type="SMART" id="SM00385">
    <property type="entry name" value="CYCLIN"/>
    <property type="match status" value="1"/>
</dbReference>
<dbReference type="SUPFAM" id="SSF47954">
    <property type="entry name" value="Cyclin-like"/>
    <property type="match status" value="1"/>
</dbReference>
<dbReference type="OrthoDB" id="5590282at2759"/>
<dbReference type="EMBL" id="DS551042">
    <property type="protein sequence ID" value="EDR21562.1"/>
    <property type="molecule type" value="Genomic_DNA"/>
</dbReference>
<evidence type="ECO:0000256" key="1">
    <source>
        <dbReference type="RuleBase" id="RU000383"/>
    </source>
</evidence>
<protein>
    <recommendedName>
        <fullName evidence="2">Cyclin-like domain-containing protein</fullName>
    </recommendedName>
</protein>
<dbReference type="CDD" id="cd00043">
    <property type="entry name" value="CYCLIN_SF"/>
    <property type="match status" value="1"/>
</dbReference>
<evidence type="ECO:0000313" key="3">
    <source>
        <dbReference type="EMBL" id="EDR21562.1"/>
    </source>
</evidence>
<dbReference type="OMA" id="NCWPARI"/>
<evidence type="ECO:0000313" key="4">
    <source>
        <dbReference type="Proteomes" id="UP000008076"/>
    </source>
</evidence>
<name>B0EV83_ENTDS</name>
<dbReference type="GeneID" id="5886852"/>
<keyword evidence="4" id="KW-1185">Reference proteome</keyword>
<dbReference type="RefSeq" id="XP_001741959.1">
    <property type="nucleotide sequence ID" value="XM_001741907.1"/>
</dbReference>
<proteinExistence type="inferred from homology"/>
<gene>
    <name evidence="3" type="ORF">EDI_173330</name>
</gene>
<dbReference type="VEuPathDB" id="AmoebaDB:EDI_173330"/>
<dbReference type="Gene3D" id="1.10.472.10">
    <property type="entry name" value="Cyclin-like"/>
    <property type="match status" value="1"/>
</dbReference>
<dbReference type="InterPro" id="IPR006671">
    <property type="entry name" value="Cyclin_N"/>
</dbReference>
<comment type="similarity">
    <text evidence="1">Belongs to the cyclin family.</text>
</comment>
<dbReference type="AlphaFoldDB" id="B0EV83"/>
<keyword evidence="1" id="KW-0195">Cyclin</keyword>
<dbReference type="KEGG" id="edi:EDI_173330"/>
<dbReference type="InterPro" id="IPR036915">
    <property type="entry name" value="Cyclin-like_sf"/>
</dbReference>
<dbReference type="eggNOG" id="ENOG502RER9">
    <property type="taxonomic scope" value="Eukaryota"/>
</dbReference>
<dbReference type="Proteomes" id="UP000008076">
    <property type="component" value="Unassembled WGS sequence"/>
</dbReference>
<accession>B0EV83</accession>
<dbReference type="InterPro" id="IPR013763">
    <property type="entry name" value="Cyclin-like_dom"/>
</dbReference>
<reference evidence="4" key="1">
    <citation type="submission" date="2007-12" db="EMBL/GenBank/DDBJ databases">
        <title>Annotation of Entamoeba dispar SAW760.</title>
        <authorList>
            <person name="Lorenzi H."/>
            <person name="Inman J."/>
            <person name="Schobel S."/>
            <person name="Amedeo P."/>
            <person name="Caler E."/>
        </authorList>
    </citation>
    <scope>NUCLEOTIDE SEQUENCE [LARGE SCALE GENOMIC DNA]</scope>
    <source>
        <strain evidence="4">ATCC PRA-260 / SAW760</strain>
    </source>
</reference>